<dbReference type="Proteomes" id="UP001164250">
    <property type="component" value="Chromosome 5"/>
</dbReference>
<sequence>MQAQQLHSGNSTRRALPSCARDVSPNQTLYYFVLIALEMAHYQNQYGAVPHTDEYGNPVRQIDEHGNPVYQSSATTGDYGTAGFDNTTATGTGMRGHGTAPVAGTHLGTGHRDQRHHGLQRSGSSSSSSSSEDDGHGGRRKKGLKDKIKEKLPGGGHKDERYQATTTTTPGGYDVSGEGQHHQHEKTGMMEKIKEKLPGRHH</sequence>
<comment type="caution">
    <text evidence="1">The sequence shown here is derived from an EMBL/GenBank/DDBJ whole genome shotgun (WGS) entry which is preliminary data.</text>
</comment>
<name>A0ACC1BH12_9ROSI</name>
<evidence type="ECO:0000313" key="1">
    <source>
        <dbReference type="EMBL" id="KAJ0098180.1"/>
    </source>
</evidence>
<proteinExistence type="predicted"/>
<accession>A0ACC1BH12</accession>
<gene>
    <name evidence="1" type="ORF">Patl1_29020</name>
</gene>
<organism evidence="1 2">
    <name type="scientific">Pistacia atlantica</name>
    <dbReference type="NCBI Taxonomy" id="434234"/>
    <lineage>
        <taxon>Eukaryota</taxon>
        <taxon>Viridiplantae</taxon>
        <taxon>Streptophyta</taxon>
        <taxon>Embryophyta</taxon>
        <taxon>Tracheophyta</taxon>
        <taxon>Spermatophyta</taxon>
        <taxon>Magnoliopsida</taxon>
        <taxon>eudicotyledons</taxon>
        <taxon>Gunneridae</taxon>
        <taxon>Pentapetalae</taxon>
        <taxon>rosids</taxon>
        <taxon>malvids</taxon>
        <taxon>Sapindales</taxon>
        <taxon>Anacardiaceae</taxon>
        <taxon>Pistacia</taxon>
    </lineage>
</organism>
<reference evidence="2" key="1">
    <citation type="journal article" date="2023" name="G3 (Bethesda)">
        <title>Genome assembly and association tests identify interacting loci associated with vigor, precocity, and sex in interspecific pistachio rootstocks.</title>
        <authorList>
            <person name="Palmer W."/>
            <person name="Jacygrad E."/>
            <person name="Sagayaradj S."/>
            <person name="Cavanaugh K."/>
            <person name="Han R."/>
            <person name="Bertier L."/>
            <person name="Beede B."/>
            <person name="Kafkas S."/>
            <person name="Golino D."/>
            <person name="Preece J."/>
            <person name="Michelmore R."/>
        </authorList>
    </citation>
    <scope>NUCLEOTIDE SEQUENCE [LARGE SCALE GENOMIC DNA]</scope>
</reference>
<evidence type="ECO:0000313" key="2">
    <source>
        <dbReference type="Proteomes" id="UP001164250"/>
    </source>
</evidence>
<dbReference type="EMBL" id="CM047901">
    <property type="protein sequence ID" value="KAJ0098180.1"/>
    <property type="molecule type" value="Genomic_DNA"/>
</dbReference>
<protein>
    <submittedName>
        <fullName evidence="1">Uncharacterized protein</fullName>
    </submittedName>
</protein>
<keyword evidence="2" id="KW-1185">Reference proteome</keyword>